<dbReference type="EMBL" id="VUNS01000008">
    <property type="protein sequence ID" value="MST97190.1"/>
    <property type="molecule type" value="Genomic_DNA"/>
</dbReference>
<dbReference type="Proteomes" id="UP000435649">
    <property type="component" value="Unassembled WGS sequence"/>
</dbReference>
<organism evidence="2 3">
    <name type="scientific">Victivallis lenta</name>
    <dbReference type="NCBI Taxonomy" id="2606640"/>
    <lineage>
        <taxon>Bacteria</taxon>
        <taxon>Pseudomonadati</taxon>
        <taxon>Lentisphaerota</taxon>
        <taxon>Lentisphaeria</taxon>
        <taxon>Victivallales</taxon>
        <taxon>Victivallaceae</taxon>
        <taxon>Victivallis</taxon>
    </lineage>
</organism>
<gene>
    <name evidence="2" type="ORF">FYJ85_09050</name>
</gene>
<dbReference type="RefSeq" id="WP_154418056.1">
    <property type="nucleotide sequence ID" value="NZ_CALXOB010000020.1"/>
</dbReference>
<name>A0A844G0L0_9BACT</name>
<keyword evidence="3" id="KW-1185">Reference proteome</keyword>
<dbReference type="AlphaFoldDB" id="A0A844G0L0"/>
<comment type="caution">
    <text evidence="2">The sequence shown here is derived from an EMBL/GenBank/DDBJ whole genome shotgun (WGS) entry which is preliminary data.</text>
</comment>
<dbReference type="Pfam" id="PF02405">
    <property type="entry name" value="MlaE"/>
    <property type="match status" value="1"/>
</dbReference>
<dbReference type="InterPro" id="IPR030802">
    <property type="entry name" value="Permease_MalE"/>
</dbReference>
<protein>
    <submittedName>
        <fullName evidence="2">ABC transporter permease</fullName>
    </submittedName>
</protein>
<dbReference type="PANTHER" id="PTHR30188:SF3">
    <property type="entry name" value="ABC TRANSPORTER PERMEASE"/>
    <property type="match status" value="1"/>
</dbReference>
<feature type="transmembrane region" description="Helical" evidence="1">
    <location>
        <begin position="71"/>
        <end position="89"/>
    </location>
</feature>
<keyword evidence="1" id="KW-0812">Transmembrane</keyword>
<accession>A0A844G0L0</accession>
<dbReference type="GO" id="GO:0005548">
    <property type="term" value="F:phospholipid transporter activity"/>
    <property type="evidence" value="ECO:0007669"/>
    <property type="project" value="TreeGrafter"/>
</dbReference>
<feature type="transmembrane region" description="Helical" evidence="1">
    <location>
        <begin position="215"/>
        <end position="234"/>
    </location>
</feature>
<reference evidence="2 3" key="1">
    <citation type="submission" date="2019-08" db="EMBL/GenBank/DDBJ databases">
        <title>In-depth cultivation of the pig gut microbiome towards novel bacterial diversity and tailored functional studies.</title>
        <authorList>
            <person name="Wylensek D."/>
            <person name="Hitch T.C.A."/>
            <person name="Clavel T."/>
        </authorList>
    </citation>
    <scope>NUCLEOTIDE SEQUENCE [LARGE SCALE GENOMIC DNA]</scope>
    <source>
        <strain evidence="2 3">BBE-744-WT-12</strain>
    </source>
</reference>
<feature type="transmembrane region" description="Helical" evidence="1">
    <location>
        <begin position="246"/>
        <end position="272"/>
    </location>
</feature>
<dbReference type="GO" id="GO:0043190">
    <property type="term" value="C:ATP-binding cassette (ABC) transporter complex"/>
    <property type="evidence" value="ECO:0007669"/>
    <property type="project" value="InterPro"/>
</dbReference>
<sequence>MDGIKRERSLRELCLQIADSSIAMWNEFFGFLGFSHQLLRSTSQSLRHPRQLKWRSVCYYMDSCGSDAMPIIALLGFLIGVILAFQAIVQLSRFGVDNFVVNLVGTVIVTELAPLVTAVVLAGRTGSSFASELGLMKSREELDAMVTLGLDVGRFELVPKLIALIFVMPGLTIISDVCGIVGGMFIVCSMLNTSIAEYLSKTFEVIQPVDLAQGIVKSMLFAVIVAAVGCWKGVSAERDAQGVGKATTGAVVTSIFLIVVTDAAMTALFSFVS</sequence>
<feature type="transmembrane region" description="Helical" evidence="1">
    <location>
        <begin position="101"/>
        <end position="122"/>
    </location>
</feature>
<keyword evidence="1" id="KW-0472">Membrane</keyword>
<dbReference type="PANTHER" id="PTHR30188">
    <property type="entry name" value="ABC TRANSPORTER PERMEASE PROTEIN-RELATED"/>
    <property type="match status" value="1"/>
</dbReference>
<keyword evidence="1" id="KW-1133">Transmembrane helix</keyword>
<proteinExistence type="predicted"/>
<feature type="transmembrane region" description="Helical" evidence="1">
    <location>
        <begin position="162"/>
        <end position="195"/>
    </location>
</feature>
<evidence type="ECO:0000313" key="3">
    <source>
        <dbReference type="Proteomes" id="UP000435649"/>
    </source>
</evidence>
<evidence type="ECO:0000313" key="2">
    <source>
        <dbReference type="EMBL" id="MST97190.1"/>
    </source>
</evidence>
<evidence type="ECO:0000256" key="1">
    <source>
        <dbReference type="SAM" id="Phobius"/>
    </source>
</evidence>